<dbReference type="Gene3D" id="3.20.10.10">
    <property type="entry name" value="D-amino Acid Aminotransferase, subunit A, domain 2"/>
    <property type="match status" value="1"/>
</dbReference>
<evidence type="ECO:0000313" key="10">
    <source>
        <dbReference type="Proteomes" id="UP000598820"/>
    </source>
</evidence>
<dbReference type="PANTHER" id="PTHR42743">
    <property type="entry name" value="AMINO-ACID AMINOTRANSFERASE"/>
    <property type="match status" value="1"/>
</dbReference>
<comment type="pathway">
    <text evidence="3">Amino-acid biosynthesis; L-leucine biosynthesis; L-leucine from 3-methyl-2-oxobutanoate: step 4/4.</text>
</comment>
<dbReference type="SUPFAM" id="SSF56752">
    <property type="entry name" value="D-aminoacid aminotransferase-like PLP-dependent enzymes"/>
    <property type="match status" value="1"/>
</dbReference>
<comment type="catalytic activity">
    <reaction evidence="7">
        <text>L-isoleucine + 2-oxoglutarate = (S)-3-methyl-2-oxopentanoate + L-glutamate</text>
        <dbReference type="Rhea" id="RHEA:24801"/>
        <dbReference type="ChEBI" id="CHEBI:16810"/>
        <dbReference type="ChEBI" id="CHEBI:29985"/>
        <dbReference type="ChEBI" id="CHEBI:35146"/>
        <dbReference type="ChEBI" id="CHEBI:58045"/>
        <dbReference type="EC" id="2.6.1.42"/>
    </reaction>
</comment>
<dbReference type="InterPro" id="IPR001544">
    <property type="entry name" value="Aminotrans_IV"/>
</dbReference>
<dbReference type="Gene3D" id="3.30.470.10">
    <property type="match status" value="1"/>
</dbReference>
<dbReference type="InterPro" id="IPR050571">
    <property type="entry name" value="Class-IV_PLP-Dep_Aminotrnsfr"/>
</dbReference>
<evidence type="ECO:0000256" key="3">
    <source>
        <dbReference type="ARBA" id="ARBA00005072"/>
    </source>
</evidence>
<dbReference type="InterPro" id="IPR043131">
    <property type="entry name" value="BCAT-like_N"/>
</dbReference>
<dbReference type="RefSeq" id="WP_190888078.1">
    <property type="nucleotide sequence ID" value="NZ_JACWZY010000013.1"/>
</dbReference>
<keyword evidence="9" id="KW-0808">Transferase</keyword>
<name>A0A926XWQ6_9BACT</name>
<evidence type="ECO:0000313" key="9">
    <source>
        <dbReference type="EMBL" id="MBD2702229.1"/>
    </source>
</evidence>
<dbReference type="GO" id="GO:0004084">
    <property type="term" value="F:branched-chain-amino-acid transaminase activity"/>
    <property type="evidence" value="ECO:0007669"/>
    <property type="project" value="UniProtKB-EC"/>
</dbReference>
<comment type="similarity">
    <text evidence="4">Belongs to the class-IV pyridoxal-phosphate-dependent aminotransferase family.</text>
</comment>
<dbReference type="PANTHER" id="PTHR42743:SF11">
    <property type="entry name" value="AMINODEOXYCHORISMATE LYASE"/>
    <property type="match status" value="1"/>
</dbReference>
<evidence type="ECO:0000256" key="6">
    <source>
        <dbReference type="ARBA" id="ARBA00048212"/>
    </source>
</evidence>
<comment type="caution">
    <text evidence="9">The sequence shown here is derived from an EMBL/GenBank/DDBJ whole genome shotgun (WGS) entry which is preliminary data.</text>
</comment>
<evidence type="ECO:0000256" key="2">
    <source>
        <dbReference type="ARBA" id="ARBA00004931"/>
    </source>
</evidence>
<dbReference type="GO" id="GO:0046394">
    <property type="term" value="P:carboxylic acid biosynthetic process"/>
    <property type="evidence" value="ECO:0007669"/>
    <property type="project" value="UniProtKB-ARBA"/>
</dbReference>
<comment type="catalytic activity">
    <reaction evidence="8">
        <text>L-leucine + 2-oxoglutarate = 4-methyl-2-oxopentanoate + L-glutamate</text>
        <dbReference type="Rhea" id="RHEA:18321"/>
        <dbReference type="ChEBI" id="CHEBI:16810"/>
        <dbReference type="ChEBI" id="CHEBI:17865"/>
        <dbReference type="ChEBI" id="CHEBI:29985"/>
        <dbReference type="ChEBI" id="CHEBI:57427"/>
        <dbReference type="EC" id="2.6.1.42"/>
    </reaction>
</comment>
<dbReference type="InterPro" id="IPR036038">
    <property type="entry name" value="Aminotransferase-like"/>
</dbReference>
<evidence type="ECO:0000256" key="4">
    <source>
        <dbReference type="ARBA" id="ARBA00009320"/>
    </source>
</evidence>
<dbReference type="Proteomes" id="UP000598820">
    <property type="component" value="Unassembled WGS sequence"/>
</dbReference>
<accession>A0A926XWQ6</accession>
<comment type="catalytic activity">
    <reaction evidence="6">
        <text>L-valine + 2-oxoglutarate = 3-methyl-2-oxobutanoate + L-glutamate</text>
        <dbReference type="Rhea" id="RHEA:24813"/>
        <dbReference type="ChEBI" id="CHEBI:11851"/>
        <dbReference type="ChEBI" id="CHEBI:16810"/>
        <dbReference type="ChEBI" id="CHEBI:29985"/>
        <dbReference type="ChEBI" id="CHEBI:57762"/>
        <dbReference type="EC" id="2.6.1.42"/>
    </reaction>
</comment>
<dbReference type="InterPro" id="IPR043132">
    <property type="entry name" value="BCAT-like_C"/>
</dbReference>
<organism evidence="9 10">
    <name type="scientific">Spirosoma profusum</name>
    <dbReference type="NCBI Taxonomy" id="2771354"/>
    <lineage>
        <taxon>Bacteria</taxon>
        <taxon>Pseudomonadati</taxon>
        <taxon>Bacteroidota</taxon>
        <taxon>Cytophagia</taxon>
        <taxon>Cytophagales</taxon>
        <taxon>Cytophagaceae</taxon>
        <taxon>Spirosoma</taxon>
    </lineage>
</organism>
<reference evidence="9" key="1">
    <citation type="submission" date="2020-09" db="EMBL/GenBank/DDBJ databases">
        <authorList>
            <person name="Kim M.K."/>
        </authorList>
    </citation>
    <scope>NUCLEOTIDE SEQUENCE</scope>
    <source>
        <strain evidence="9">BT702</strain>
    </source>
</reference>
<protein>
    <recommendedName>
        <fullName evidence="5">branched-chain-amino-acid transaminase</fullName>
        <ecNumber evidence="5">2.6.1.42</ecNumber>
    </recommendedName>
</protein>
<comment type="pathway">
    <text evidence="1">Amino-acid biosynthesis; L-isoleucine biosynthesis; L-isoleucine from 2-oxobutanoate: step 4/4.</text>
</comment>
<dbReference type="Pfam" id="PF01063">
    <property type="entry name" value="Aminotran_4"/>
    <property type="match status" value="1"/>
</dbReference>
<evidence type="ECO:0000256" key="5">
    <source>
        <dbReference type="ARBA" id="ARBA00013053"/>
    </source>
</evidence>
<dbReference type="EMBL" id="JACWZY010000013">
    <property type="protein sequence ID" value="MBD2702229.1"/>
    <property type="molecule type" value="Genomic_DNA"/>
</dbReference>
<keyword evidence="9" id="KW-0032">Aminotransferase</keyword>
<comment type="pathway">
    <text evidence="2">Amino-acid biosynthesis; L-valine biosynthesis; L-valine from pyruvate: step 4/4.</text>
</comment>
<gene>
    <name evidence="9" type="ORF">IC229_16370</name>
</gene>
<dbReference type="EC" id="2.6.1.42" evidence="5"/>
<proteinExistence type="inferred from homology"/>
<evidence type="ECO:0000256" key="1">
    <source>
        <dbReference type="ARBA" id="ARBA00004824"/>
    </source>
</evidence>
<sequence length="281" mass="31356">MFLVYNSDVLYENDFRLSIHDRAFQYGDGLFETIRYEQRTVWFWPDHFARLTAGMAGLGLQAPDNFTADAVYQCITELVSVNSLTDQAARIKIQVWRQAGGLYTPITSKANVLITVRSSLPFSVTDKAQIGIYDTFRLSSSPVSAFKTLSALPYVLAGVYRSKNSLDDVILLDTSGFLAECLASNLFWYTNQTLFTPSLQTGCINGIIRRQLLRFAPELGISLTEGLYLPDVLTQADVVFCTNVMGIQWLRNINGLHNSLHLQGFASAESLLNALFAQLHS</sequence>
<evidence type="ECO:0000256" key="7">
    <source>
        <dbReference type="ARBA" id="ARBA00048798"/>
    </source>
</evidence>
<keyword evidence="10" id="KW-1185">Reference proteome</keyword>
<dbReference type="AlphaFoldDB" id="A0A926XWQ6"/>
<evidence type="ECO:0000256" key="8">
    <source>
        <dbReference type="ARBA" id="ARBA00049229"/>
    </source>
</evidence>